<evidence type="ECO:0000256" key="5">
    <source>
        <dbReference type="ARBA" id="ARBA00022691"/>
    </source>
</evidence>
<evidence type="ECO:0000256" key="7">
    <source>
        <dbReference type="ARBA" id="ARBA00048576"/>
    </source>
</evidence>
<protein>
    <recommendedName>
        <fullName evidence="2">acyl-homoserine-lactone synthase</fullName>
        <ecNumber evidence="2">2.3.1.184</ecNumber>
    </recommendedName>
</protein>
<evidence type="ECO:0000256" key="3">
    <source>
        <dbReference type="ARBA" id="ARBA00022654"/>
    </source>
</evidence>
<dbReference type="OrthoDB" id="5826416at2"/>
<dbReference type="GO" id="GO:0061579">
    <property type="term" value="F:N-acyl homoserine lactone synthase activity"/>
    <property type="evidence" value="ECO:0007669"/>
    <property type="project" value="UniProtKB-EC"/>
</dbReference>
<keyword evidence="9" id="KW-1185">Reference proteome</keyword>
<dbReference type="STRING" id="1216006.VA7868_03259"/>
<evidence type="ECO:0000256" key="1">
    <source>
        <dbReference type="ARBA" id="ARBA00009683"/>
    </source>
</evidence>
<comment type="similarity">
    <text evidence="1">Belongs to the LuxM / VanM family.</text>
</comment>
<evidence type="ECO:0000313" key="9">
    <source>
        <dbReference type="Proteomes" id="UP000184608"/>
    </source>
</evidence>
<dbReference type="Proteomes" id="UP000184608">
    <property type="component" value="Unassembled WGS sequence"/>
</dbReference>
<dbReference type="RefSeq" id="WP_073604888.1">
    <property type="nucleotide sequence ID" value="NZ_FQXZ01000037.1"/>
</dbReference>
<dbReference type="Pfam" id="PF17327">
    <property type="entry name" value="AHL_synthase"/>
    <property type="match status" value="1"/>
</dbReference>
<dbReference type="AlphaFoldDB" id="A0A1M5ZUI5"/>
<sequence>MSIHLLYKCHRENPSFIITKNDLFFTLKEHGIDQSRHLLKIILNVRLNQLRNNFPEMEHLNIASKINSEEYKNILGTPPGFLLDECYYIEQLVLYLYDDFAEFWCDFEIFCIKSRYRTDEVVARQSFFASYDESIYKSRLVMDIEKIESKYLTVYHHIPVSLPDAIVLCNLCTFIKKRKWYEMLYLLDESTNGCHFLLTIDSPISGVDLIVSTAKIQYWDQCQWLYFSPFFQSDNWVVMPKETTINDMVSSGLLNGCLDYSNASSFENDLIYSIPDKSKMCEIIRLTVSRINIDESFVLYLAQKRLVNILYEHHLLFGFIIVEQPLIVNYYKTLNHDEYLCTSKSNLLDTGNDTYKGIWLIDKLKKNFDRLSYDGYMDRVLSNENVNDSVKLEVLNV</sequence>
<dbReference type="GO" id="GO:0009372">
    <property type="term" value="P:quorum sensing"/>
    <property type="evidence" value="ECO:0007669"/>
    <property type="project" value="UniProtKB-KW"/>
</dbReference>
<evidence type="ECO:0000256" key="6">
    <source>
        <dbReference type="ARBA" id="ARBA00022929"/>
    </source>
</evidence>
<name>A0A1M5ZUI5_9VIBR</name>
<keyword evidence="8" id="KW-0012">Acyltransferase</keyword>
<keyword evidence="4 8" id="KW-0808">Transferase</keyword>
<keyword evidence="5" id="KW-0949">S-adenosyl-L-methionine</keyword>
<keyword evidence="3" id="KW-0673">Quorum sensing</keyword>
<reference evidence="8 9" key="1">
    <citation type="submission" date="2016-11" db="EMBL/GenBank/DDBJ databases">
        <authorList>
            <person name="Jaros S."/>
            <person name="Januszkiewicz K."/>
            <person name="Wedrychowicz H."/>
        </authorList>
    </citation>
    <scope>NUCLEOTIDE SEQUENCE [LARGE SCALE GENOMIC DNA]</scope>
    <source>
        <strain evidence="8 9">CECT 7868</strain>
    </source>
</reference>
<keyword evidence="6" id="KW-0071">Autoinducer synthesis</keyword>
<dbReference type="EMBL" id="FQXZ01000037">
    <property type="protein sequence ID" value="SHI27925.1"/>
    <property type="molecule type" value="Genomic_DNA"/>
</dbReference>
<organism evidence="8 9">
    <name type="scientific">Vibrio aerogenes CECT 7868</name>
    <dbReference type="NCBI Taxonomy" id="1216006"/>
    <lineage>
        <taxon>Bacteria</taxon>
        <taxon>Pseudomonadati</taxon>
        <taxon>Pseudomonadota</taxon>
        <taxon>Gammaproteobacteria</taxon>
        <taxon>Vibrionales</taxon>
        <taxon>Vibrionaceae</taxon>
        <taxon>Vibrio</taxon>
    </lineage>
</organism>
<proteinExistence type="inferred from homology"/>
<evidence type="ECO:0000256" key="2">
    <source>
        <dbReference type="ARBA" id="ARBA00012340"/>
    </source>
</evidence>
<dbReference type="EC" id="2.3.1.184" evidence="2"/>
<comment type="catalytic activity">
    <reaction evidence="7">
        <text>a fatty acyl-[ACP] + S-adenosyl-L-methionine = an N-acyl-L-homoserine lactone + S-methyl-5'-thioadenosine + holo-[ACP] + H(+)</text>
        <dbReference type="Rhea" id="RHEA:10096"/>
        <dbReference type="Rhea" id="RHEA-COMP:9685"/>
        <dbReference type="Rhea" id="RHEA-COMP:14125"/>
        <dbReference type="ChEBI" id="CHEBI:15378"/>
        <dbReference type="ChEBI" id="CHEBI:17509"/>
        <dbReference type="ChEBI" id="CHEBI:55474"/>
        <dbReference type="ChEBI" id="CHEBI:59789"/>
        <dbReference type="ChEBI" id="CHEBI:64479"/>
        <dbReference type="ChEBI" id="CHEBI:138651"/>
        <dbReference type="EC" id="2.3.1.184"/>
    </reaction>
</comment>
<evidence type="ECO:0000256" key="4">
    <source>
        <dbReference type="ARBA" id="ARBA00022679"/>
    </source>
</evidence>
<accession>A0A1M5ZUI5</accession>
<evidence type="ECO:0000313" key="8">
    <source>
        <dbReference type="EMBL" id="SHI27925.1"/>
    </source>
</evidence>
<dbReference type="InterPro" id="IPR035304">
    <property type="entry name" value="AHL_synthase"/>
</dbReference>
<gene>
    <name evidence="8" type="primary">luxM_1</name>
    <name evidence="8" type="ORF">VA7868_03259</name>
</gene>